<dbReference type="RefSeq" id="WP_310876384.1">
    <property type="nucleotide sequence ID" value="NZ_BSYK01000001.1"/>
</dbReference>
<comment type="caution">
    <text evidence="1">The sequence shown here is derived from an EMBL/GenBank/DDBJ whole genome shotgun (WGS) entry which is preliminary data.</text>
</comment>
<organism evidence="1 2">
    <name type="scientific">Priestia megaterium</name>
    <name type="common">Bacillus megaterium</name>
    <dbReference type="NCBI Taxonomy" id="1404"/>
    <lineage>
        <taxon>Bacteria</taxon>
        <taxon>Bacillati</taxon>
        <taxon>Bacillota</taxon>
        <taxon>Bacilli</taxon>
        <taxon>Bacillales</taxon>
        <taxon>Bacillaceae</taxon>
        <taxon>Priestia</taxon>
    </lineage>
</organism>
<evidence type="ECO:0000313" key="1">
    <source>
        <dbReference type="EMBL" id="GMG72667.1"/>
    </source>
</evidence>
<proteinExistence type="predicted"/>
<reference evidence="1" key="1">
    <citation type="journal article" date="2024" name="Appl Microbiol">
        <title>Effect of kuratsuki Bacillus and Priestia on Taste of Sake.</title>
        <authorList>
            <person name="Kobayashi K."/>
            <person name="Nishida H."/>
        </authorList>
    </citation>
    <scope>NUCLEOTIDE SEQUENCE</scope>
    <source>
        <strain evidence="1">B-12</strain>
    </source>
</reference>
<dbReference type="InterPro" id="IPR046237">
    <property type="entry name" value="DUF6270"/>
</dbReference>
<dbReference type="Proteomes" id="UP001165240">
    <property type="component" value="Unassembled WGS sequence"/>
</dbReference>
<name>A0AAX6BG05_PRIMG</name>
<dbReference type="Pfam" id="PF19786">
    <property type="entry name" value="DUF6270"/>
    <property type="match status" value="1"/>
</dbReference>
<protein>
    <submittedName>
        <fullName evidence="1">DUF6270 domain-containing protein</fullName>
    </submittedName>
</protein>
<dbReference type="EMBL" id="BSYK01000001">
    <property type="protein sequence ID" value="GMG72667.1"/>
    <property type="molecule type" value="Genomic_DNA"/>
</dbReference>
<evidence type="ECO:0000313" key="2">
    <source>
        <dbReference type="Proteomes" id="UP001165240"/>
    </source>
</evidence>
<gene>
    <name evidence="1" type="ORF">ShirakiTB12_11350</name>
</gene>
<dbReference type="AlphaFoldDB" id="A0AAX6BG05"/>
<accession>A0AAX6BG05</accession>
<sequence>MNKKIDILGSCVSRDPFAMFDHDYEINSYFARTNIISLASNSMNMSIHRISLESNFQKRCVYNDLNKLFFKNVRETEAQVLIIDLLSERLRIMKRGESYFTYSDEFTRSNLVTDLKGKQFVDKTDELWKSSADKFIEEINNSSIEQVIIHKALWQEKYMDKDGIIQSFDNIEEIHSNNEKLEYMYSYLADNIHNACYLEIEGEVLADENHKWGLSPRHYESSYYQKFLHELNNLTQKNKIFS</sequence>